<protein>
    <submittedName>
        <fullName evidence="1">Uncharacterized protein</fullName>
    </submittedName>
</protein>
<organism evidence="1">
    <name type="scientific">viral metagenome</name>
    <dbReference type="NCBI Taxonomy" id="1070528"/>
    <lineage>
        <taxon>unclassified sequences</taxon>
        <taxon>metagenomes</taxon>
        <taxon>organismal metagenomes</taxon>
    </lineage>
</organism>
<proteinExistence type="predicted"/>
<reference evidence="1" key="1">
    <citation type="journal article" date="2020" name="Nature">
        <title>Giant virus diversity and host interactions through global metagenomics.</title>
        <authorList>
            <person name="Schulz F."/>
            <person name="Roux S."/>
            <person name="Paez-Espino D."/>
            <person name="Jungbluth S."/>
            <person name="Walsh D.A."/>
            <person name="Denef V.J."/>
            <person name="McMahon K.D."/>
            <person name="Konstantinidis K.T."/>
            <person name="Eloe-Fadrosh E.A."/>
            <person name="Kyrpides N.C."/>
            <person name="Woyke T."/>
        </authorList>
    </citation>
    <scope>NUCLEOTIDE SEQUENCE</scope>
    <source>
        <strain evidence="1">GVMAG-S-1004661-13</strain>
    </source>
</reference>
<dbReference type="AlphaFoldDB" id="A0A6C0ADH6"/>
<evidence type="ECO:0000313" key="1">
    <source>
        <dbReference type="EMBL" id="QHS77503.1"/>
    </source>
</evidence>
<sequence length="156" mass="18979">MVNVLNYPKNMFPYLLLKKKENTKIVMMYEKVIDKNDYDDMSKFYHKIKCCICNNKIWTHIGRSQEEYMPCYYCNQCNNHVFYESINISNYKLPYTISPTMRFYCFIEKNRNESYPKIINNVKVYSAKKKSRNNYAQKWVDLVKILNQELIKKLKN</sequence>
<name>A0A6C0ADH6_9ZZZZ</name>
<dbReference type="EMBL" id="MN740551">
    <property type="protein sequence ID" value="QHS77503.1"/>
    <property type="molecule type" value="Genomic_DNA"/>
</dbReference>
<accession>A0A6C0ADH6</accession>